<keyword evidence="1" id="KW-1133">Transmembrane helix</keyword>
<dbReference type="Proteomes" id="UP000607653">
    <property type="component" value="Unassembled WGS sequence"/>
</dbReference>
<name>A0A822ZZW4_NELNU</name>
<evidence type="ECO:0000313" key="3">
    <source>
        <dbReference type="Proteomes" id="UP000607653"/>
    </source>
</evidence>
<reference evidence="2 3" key="1">
    <citation type="journal article" date="2020" name="Mol. Biol. Evol.">
        <title>Distinct Expression and Methylation Patterns for Genes with Different Fates following a Single Whole-Genome Duplication in Flowering Plants.</title>
        <authorList>
            <person name="Shi T."/>
            <person name="Rahmani R.S."/>
            <person name="Gugger P.F."/>
            <person name="Wang M."/>
            <person name="Li H."/>
            <person name="Zhang Y."/>
            <person name="Li Z."/>
            <person name="Wang Q."/>
            <person name="Van de Peer Y."/>
            <person name="Marchal K."/>
            <person name="Chen J."/>
        </authorList>
    </citation>
    <scope>NUCLEOTIDE SEQUENCE [LARGE SCALE GENOMIC DNA]</scope>
    <source>
        <tissue evidence="2">Leaf</tissue>
    </source>
</reference>
<comment type="caution">
    <text evidence="2">The sequence shown here is derived from an EMBL/GenBank/DDBJ whole genome shotgun (WGS) entry which is preliminary data.</text>
</comment>
<feature type="transmembrane region" description="Helical" evidence="1">
    <location>
        <begin position="70"/>
        <end position="90"/>
    </location>
</feature>
<organism evidence="2 3">
    <name type="scientific">Nelumbo nucifera</name>
    <name type="common">Sacred lotus</name>
    <dbReference type="NCBI Taxonomy" id="4432"/>
    <lineage>
        <taxon>Eukaryota</taxon>
        <taxon>Viridiplantae</taxon>
        <taxon>Streptophyta</taxon>
        <taxon>Embryophyta</taxon>
        <taxon>Tracheophyta</taxon>
        <taxon>Spermatophyta</taxon>
        <taxon>Magnoliopsida</taxon>
        <taxon>Proteales</taxon>
        <taxon>Nelumbonaceae</taxon>
        <taxon>Nelumbo</taxon>
    </lineage>
</organism>
<keyword evidence="3" id="KW-1185">Reference proteome</keyword>
<protein>
    <submittedName>
        <fullName evidence="2">Uncharacterized protein</fullName>
    </submittedName>
</protein>
<evidence type="ECO:0000313" key="2">
    <source>
        <dbReference type="EMBL" id="DAD47478.1"/>
    </source>
</evidence>
<gene>
    <name evidence="2" type="ORF">HUJ06_017415</name>
</gene>
<feature type="transmembrane region" description="Helical" evidence="1">
    <location>
        <begin position="31"/>
        <end position="64"/>
    </location>
</feature>
<dbReference type="AlphaFoldDB" id="A0A822ZZW4"/>
<keyword evidence="1" id="KW-0472">Membrane</keyword>
<accession>A0A822ZZW4</accession>
<keyword evidence="1" id="KW-0812">Transmembrane</keyword>
<sequence length="92" mass="9949">MDKAQLMTRQYSLQVAQPVSLSLFRESFSLALLEVLSISLLGGFPFSFIISFLSCLFFLLFVGVLTRGSLALGSCIGLSIPVGVAFHFAVRG</sequence>
<proteinExistence type="predicted"/>
<dbReference type="EMBL" id="DUZY01000008">
    <property type="protein sequence ID" value="DAD47478.1"/>
    <property type="molecule type" value="Genomic_DNA"/>
</dbReference>
<evidence type="ECO:0000256" key="1">
    <source>
        <dbReference type="SAM" id="Phobius"/>
    </source>
</evidence>